<accession>A0A1I6K5Z2</accession>
<name>A0A1I6K5Z2_9SPHN</name>
<organism evidence="3 4">
    <name type="scientific">Sphingomonas jatrophae</name>
    <dbReference type="NCBI Taxonomy" id="1166337"/>
    <lineage>
        <taxon>Bacteria</taxon>
        <taxon>Pseudomonadati</taxon>
        <taxon>Pseudomonadota</taxon>
        <taxon>Alphaproteobacteria</taxon>
        <taxon>Sphingomonadales</taxon>
        <taxon>Sphingomonadaceae</taxon>
        <taxon>Sphingomonas</taxon>
    </lineage>
</organism>
<proteinExistence type="predicted"/>
<dbReference type="InterPro" id="IPR055570">
    <property type="entry name" value="DUF7146"/>
</dbReference>
<dbReference type="EMBL" id="FOZG01000001">
    <property type="protein sequence ID" value="SFR86675.1"/>
    <property type="molecule type" value="Genomic_DNA"/>
</dbReference>
<gene>
    <name evidence="3" type="ORF">SAMN05192580_1366</name>
</gene>
<evidence type="ECO:0000313" key="4">
    <source>
        <dbReference type="Proteomes" id="UP000198824"/>
    </source>
</evidence>
<dbReference type="InterPro" id="IPR034154">
    <property type="entry name" value="TOPRIM_DnaG/twinkle"/>
</dbReference>
<reference evidence="3 4" key="1">
    <citation type="submission" date="2016-10" db="EMBL/GenBank/DDBJ databases">
        <authorList>
            <person name="de Groot N.N."/>
        </authorList>
    </citation>
    <scope>NUCLEOTIDE SEQUENCE [LARGE SCALE GENOMIC DNA]</scope>
    <source>
        <strain evidence="3 4">S5-249</strain>
    </source>
</reference>
<feature type="domain" description="DUF7146" evidence="2">
    <location>
        <begin position="144"/>
        <end position="260"/>
    </location>
</feature>
<dbReference type="STRING" id="1166337.SAMN05192580_1366"/>
<sequence>MNRAASHAPAIDVATIARGLNARAAELATWLLPNGRRSACRRWWETNNLSDTPTSDGGRSLKVELQGAHQGQWRDYANMAESGDMIDLVALRNHGGDKGAAIAWAKSYLGLDTMDPARIERVRYQAAQAAERDAQAAAKEREAKIRGARALWLNAPEAFEGTPAARYLEGRGIRAELLPEKRWPGSLRYHAEVWNVDAGVKLPCMVACLVTPDGAQVATHRTWLGRDPRTRGWVKADGAELGVPRGNAKKILGRSGGAFVPIAKGASGVSLGALKRPDTIYLTEGIEDALTVACAKPEARVGAAYSVGNIGAIEFPPLIERIVIVADRDDKIRAVEALERAIAKQQARGKHVQLVMPPVGFKDMNAWWQAALAERGSAAA</sequence>
<feature type="domain" description="Toprim" evidence="1">
    <location>
        <begin position="280"/>
        <end position="373"/>
    </location>
</feature>
<dbReference type="OrthoDB" id="9811157at2"/>
<dbReference type="CDD" id="cd01029">
    <property type="entry name" value="TOPRIM_primases"/>
    <property type="match status" value="1"/>
</dbReference>
<dbReference type="Pfam" id="PF23639">
    <property type="entry name" value="DUF7146"/>
    <property type="match status" value="1"/>
</dbReference>
<evidence type="ECO:0000259" key="2">
    <source>
        <dbReference type="Pfam" id="PF23639"/>
    </source>
</evidence>
<dbReference type="RefSeq" id="WP_093312647.1">
    <property type="nucleotide sequence ID" value="NZ_FOZG01000001.1"/>
</dbReference>
<keyword evidence="4" id="KW-1185">Reference proteome</keyword>
<dbReference type="Gene3D" id="3.40.1360.10">
    <property type="match status" value="1"/>
</dbReference>
<dbReference type="Proteomes" id="UP000198824">
    <property type="component" value="Unassembled WGS sequence"/>
</dbReference>
<evidence type="ECO:0000313" key="3">
    <source>
        <dbReference type="EMBL" id="SFR86675.1"/>
    </source>
</evidence>
<dbReference type="AlphaFoldDB" id="A0A1I6K5Z2"/>
<dbReference type="InterPro" id="IPR006171">
    <property type="entry name" value="TOPRIM_dom"/>
</dbReference>
<evidence type="ECO:0000259" key="1">
    <source>
        <dbReference type="Pfam" id="PF13362"/>
    </source>
</evidence>
<dbReference type="Pfam" id="PF13362">
    <property type="entry name" value="Toprim_3"/>
    <property type="match status" value="1"/>
</dbReference>
<protein>
    <submittedName>
        <fullName evidence="3">Toprim domain-containing protein</fullName>
    </submittedName>
</protein>